<organism evidence="5 6">
    <name type="scientific">Photobacterium aquae</name>
    <dbReference type="NCBI Taxonomy" id="1195763"/>
    <lineage>
        <taxon>Bacteria</taxon>
        <taxon>Pseudomonadati</taxon>
        <taxon>Pseudomonadota</taxon>
        <taxon>Gammaproteobacteria</taxon>
        <taxon>Vibrionales</taxon>
        <taxon>Vibrionaceae</taxon>
        <taxon>Photobacterium</taxon>
    </lineage>
</organism>
<dbReference type="Gene3D" id="1.20.58.300">
    <property type="entry name" value="FlgN-like"/>
    <property type="match status" value="1"/>
</dbReference>
<evidence type="ECO:0000256" key="2">
    <source>
        <dbReference type="ARBA" id="ARBA00007703"/>
    </source>
</evidence>
<protein>
    <recommendedName>
        <fullName evidence="7">Flagellar biosynthesis protein FlgN</fullName>
    </recommendedName>
</protein>
<dbReference type="Pfam" id="PF05130">
    <property type="entry name" value="FlgN"/>
    <property type="match status" value="1"/>
</dbReference>
<dbReference type="EMBL" id="LDOT01000009">
    <property type="protein sequence ID" value="KLV06613.1"/>
    <property type="molecule type" value="Genomic_DNA"/>
</dbReference>
<keyword evidence="6" id="KW-1185">Reference proteome</keyword>
<sequence>MSNHSAAIKQLLTELSRDVKGYQQLSAKLKQQHQLLANRDSRTLPALNDELNALMGDLYRHAQQRTQVLEKMGLSPDDSGMQRLFKALPATLGQQGQQLWQQLFQLTQECQELNNQNGRLLARHKQMIDKLLKPEQQYCYGPGI</sequence>
<evidence type="ECO:0000313" key="6">
    <source>
        <dbReference type="Proteomes" id="UP000036097"/>
    </source>
</evidence>
<accession>A0A0J1H4A2</accession>
<dbReference type="PATRIC" id="fig|1195763.3.peg.1767"/>
<proteinExistence type="inferred from homology"/>
<comment type="similarity">
    <text evidence="2">Belongs to the FlgN family.</text>
</comment>
<evidence type="ECO:0008006" key="7">
    <source>
        <dbReference type="Google" id="ProtNLM"/>
    </source>
</evidence>
<evidence type="ECO:0000313" key="5">
    <source>
        <dbReference type="EMBL" id="KLV06613.1"/>
    </source>
</evidence>
<comment type="function">
    <text evidence="1">Required for the efficient initiation of filament assembly.</text>
</comment>
<evidence type="ECO:0000256" key="1">
    <source>
        <dbReference type="ARBA" id="ARBA00002397"/>
    </source>
</evidence>
<dbReference type="SUPFAM" id="SSF140566">
    <property type="entry name" value="FlgN-like"/>
    <property type="match status" value="1"/>
</dbReference>
<feature type="coiled-coil region" evidence="4">
    <location>
        <begin position="103"/>
        <end position="130"/>
    </location>
</feature>
<dbReference type="Proteomes" id="UP000036097">
    <property type="component" value="Unassembled WGS sequence"/>
</dbReference>
<dbReference type="STRING" id="1195763.ABT56_08290"/>
<dbReference type="InterPro" id="IPR007809">
    <property type="entry name" value="FlgN-like"/>
</dbReference>
<evidence type="ECO:0000256" key="3">
    <source>
        <dbReference type="ARBA" id="ARBA00022795"/>
    </source>
</evidence>
<dbReference type="RefSeq" id="WP_047878406.1">
    <property type="nucleotide sequence ID" value="NZ_LDOT01000009.1"/>
</dbReference>
<dbReference type="InterPro" id="IPR036679">
    <property type="entry name" value="FlgN-like_sf"/>
</dbReference>
<dbReference type="GO" id="GO:0044780">
    <property type="term" value="P:bacterial-type flagellum assembly"/>
    <property type="evidence" value="ECO:0007669"/>
    <property type="project" value="InterPro"/>
</dbReference>
<keyword evidence="3" id="KW-1005">Bacterial flagellum biogenesis</keyword>
<gene>
    <name evidence="5" type="ORF">ABT56_08290</name>
</gene>
<name>A0A0J1H4A2_9GAMM</name>
<evidence type="ECO:0000256" key="4">
    <source>
        <dbReference type="SAM" id="Coils"/>
    </source>
</evidence>
<keyword evidence="4" id="KW-0175">Coiled coil</keyword>
<dbReference type="AlphaFoldDB" id="A0A0J1H4A2"/>
<dbReference type="OrthoDB" id="5600584at2"/>
<reference evidence="5 6" key="1">
    <citation type="submission" date="2015-05" db="EMBL/GenBank/DDBJ databases">
        <title>Photobacterium galathea sp. nov.</title>
        <authorList>
            <person name="Machado H."/>
            <person name="Gram L."/>
        </authorList>
    </citation>
    <scope>NUCLEOTIDE SEQUENCE [LARGE SCALE GENOMIC DNA]</scope>
    <source>
        <strain evidence="5 6">CGMCC 1.12159</strain>
    </source>
</reference>
<comment type="caution">
    <text evidence="5">The sequence shown here is derived from an EMBL/GenBank/DDBJ whole genome shotgun (WGS) entry which is preliminary data.</text>
</comment>